<dbReference type="Proteomes" id="UP000663862">
    <property type="component" value="Unassembled WGS sequence"/>
</dbReference>
<feature type="non-terminal residue" evidence="1">
    <location>
        <position position="25"/>
    </location>
</feature>
<evidence type="ECO:0000313" key="1">
    <source>
        <dbReference type="EMBL" id="CAF3698931.1"/>
    </source>
</evidence>
<dbReference type="EMBL" id="CAJNYU010003750">
    <property type="protein sequence ID" value="CAF3698931.1"/>
    <property type="molecule type" value="Genomic_DNA"/>
</dbReference>
<evidence type="ECO:0000313" key="2">
    <source>
        <dbReference type="EMBL" id="CAF4539846.1"/>
    </source>
</evidence>
<sequence>MGRPVIEKPGQAIVEPGVTLTKATG</sequence>
<dbReference type="EMBL" id="CAJOBQ010002114">
    <property type="protein sequence ID" value="CAF4539846.1"/>
    <property type="molecule type" value="Genomic_DNA"/>
</dbReference>
<name>A0A818UC26_9BILA</name>
<evidence type="ECO:0000313" key="3">
    <source>
        <dbReference type="Proteomes" id="UP000663869"/>
    </source>
</evidence>
<organism evidence="1 3">
    <name type="scientific">Rotaria socialis</name>
    <dbReference type="NCBI Taxonomy" id="392032"/>
    <lineage>
        <taxon>Eukaryota</taxon>
        <taxon>Metazoa</taxon>
        <taxon>Spiralia</taxon>
        <taxon>Gnathifera</taxon>
        <taxon>Rotifera</taxon>
        <taxon>Eurotatoria</taxon>
        <taxon>Bdelloidea</taxon>
        <taxon>Philodinida</taxon>
        <taxon>Philodinidae</taxon>
        <taxon>Rotaria</taxon>
    </lineage>
</organism>
<dbReference type="AlphaFoldDB" id="A0A818UC26"/>
<gene>
    <name evidence="1" type="ORF">FME351_LOCUS27576</name>
    <name evidence="2" type="ORF">TSG867_LOCUS23891</name>
</gene>
<dbReference type="Proteomes" id="UP000663869">
    <property type="component" value="Unassembled WGS sequence"/>
</dbReference>
<comment type="caution">
    <text evidence="1">The sequence shown here is derived from an EMBL/GenBank/DDBJ whole genome shotgun (WGS) entry which is preliminary data.</text>
</comment>
<protein>
    <submittedName>
        <fullName evidence="1">Uncharacterized protein</fullName>
    </submittedName>
</protein>
<proteinExistence type="predicted"/>
<accession>A0A818UC26</accession>
<reference evidence="1" key="1">
    <citation type="submission" date="2021-02" db="EMBL/GenBank/DDBJ databases">
        <authorList>
            <person name="Nowell W R."/>
        </authorList>
    </citation>
    <scope>NUCLEOTIDE SEQUENCE</scope>
</reference>